<evidence type="ECO:0000313" key="4">
    <source>
        <dbReference type="EMBL" id="MBE1456788.1"/>
    </source>
</evidence>
<dbReference type="PANTHER" id="PTHR30204">
    <property type="entry name" value="REDOX-CYCLING DRUG-SENSING TRANSCRIPTIONAL ACTIVATOR SOXR"/>
    <property type="match status" value="1"/>
</dbReference>
<feature type="region of interest" description="Disordered" evidence="2">
    <location>
        <begin position="218"/>
        <end position="237"/>
    </location>
</feature>
<dbReference type="EMBL" id="JADBDY010000001">
    <property type="protein sequence ID" value="MBE1456788.1"/>
    <property type="molecule type" value="Genomic_DNA"/>
</dbReference>
<evidence type="ECO:0000259" key="3">
    <source>
        <dbReference type="PROSITE" id="PS50937"/>
    </source>
</evidence>
<sequence length="354" mass="37089">MNDALSPGAAARLLGVTPTTLRSWDRRYGIGPGERSPGGHRRYSPADMDRLRELCRLVGEGVPPATAAQRILDRTPAARPVLRASAAVSQKDSPDTPERTGQDHTHAPADPHGTPSTPSGSPAPPASGRPGRPGGDTLPLGTASPSLQGIARAAMRMDSDLVEHLLQRALAEHGTVAVWENLAMPLLYGMGRKWEDTRRYVEVEHLLSWAVSSALRRVPPGPPDRPGPGHAPGSGRPVVLACAPHEMHSLPVEALAAALREAGRAHRVLGPCTPTEAVVRTVRRIGPSAVVLWCHTRGDQGAGTLLAAAGAAAAAREHVGLYTAGPGWRGVRAARRFADGHLGSLTEAMAALAP</sequence>
<comment type="caution">
    <text evidence="4">The sequence shown here is derived from an EMBL/GenBank/DDBJ whole genome shotgun (WGS) entry which is preliminary data.</text>
</comment>
<evidence type="ECO:0000313" key="5">
    <source>
        <dbReference type="Proteomes" id="UP000598217"/>
    </source>
</evidence>
<feature type="region of interest" description="Disordered" evidence="2">
    <location>
        <begin position="68"/>
        <end position="144"/>
    </location>
</feature>
<dbReference type="InterPro" id="IPR003759">
    <property type="entry name" value="Cbl-bd_cap"/>
</dbReference>
<dbReference type="InterPro" id="IPR009061">
    <property type="entry name" value="DNA-bd_dom_put_sf"/>
</dbReference>
<dbReference type="RefSeq" id="WP_191268197.1">
    <property type="nucleotide sequence ID" value="NZ_BMXJ01000002.1"/>
</dbReference>
<organism evidence="4 5">
    <name type="scientific">Nocardiopsis terrae</name>
    <dbReference type="NCBI Taxonomy" id="372655"/>
    <lineage>
        <taxon>Bacteria</taxon>
        <taxon>Bacillati</taxon>
        <taxon>Actinomycetota</taxon>
        <taxon>Actinomycetes</taxon>
        <taxon>Streptosporangiales</taxon>
        <taxon>Nocardiopsidaceae</taxon>
        <taxon>Nocardiopsis</taxon>
    </lineage>
</organism>
<dbReference type="Pfam" id="PF02607">
    <property type="entry name" value="B12-binding_2"/>
    <property type="match status" value="1"/>
</dbReference>
<keyword evidence="1 4" id="KW-0238">DNA-binding</keyword>
<dbReference type="Gene3D" id="1.10.1660.10">
    <property type="match status" value="1"/>
</dbReference>
<dbReference type="PANTHER" id="PTHR30204:SF97">
    <property type="entry name" value="MERR FAMILY REGULATORY PROTEIN"/>
    <property type="match status" value="1"/>
</dbReference>
<dbReference type="SMART" id="SM00422">
    <property type="entry name" value="HTH_MERR"/>
    <property type="match status" value="1"/>
</dbReference>
<dbReference type="Pfam" id="PF13411">
    <property type="entry name" value="MerR_1"/>
    <property type="match status" value="1"/>
</dbReference>
<reference evidence="4 5" key="1">
    <citation type="submission" date="2020-10" db="EMBL/GenBank/DDBJ databases">
        <title>Sequencing the genomes of 1000 actinobacteria strains.</title>
        <authorList>
            <person name="Klenk H.-P."/>
        </authorList>
    </citation>
    <scope>NUCLEOTIDE SEQUENCE [LARGE SCALE GENOMIC DNA]</scope>
    <source>
        <strain evidence="4 5">DSM 45157</strain>
    </source>
</reference>
<dbReference type="InterPro" id="IPR047057">
    <property type="entry name" value="MerR_fam"/>
</dbReference>
<dbReference type="CDD" id="cd01104">
    <property type="entry name" value="HTH_MlrA-CarA"/>
    <property type="match status" value="1"/>
</dbReference>
<dbReference type="Gene3D" id="1.10.1240.10">
    <property type="entry name" value="Methionine synthase domain"/>
    <property type="match status" value="1"/>
</dbReference>
<dbReference type="PROSITE" id="PS50937">
    <property type="entry name" value="HTH_MERR_2"/>
    <property type="match status" value="1"/>
</dbReference>
<dbReference type="GO" id="GO:0003677">
    <property type="term" value="F:DNA binding"/>
    <property type="evidence" value="ECO:0007669"/>
    <property type="project" value="UniProtKB-KW"/>
</dbReference>
<dbReference type="Gene3D" id="3.40.50.280">
    <property type="entry name" value="Cobalamin-binding domain"/>
    <property type="match status" value="1"/>
</dbReference>
<accession>A0ABR9HCM2</accession>
<protein>
    <submittedName>
        <fullName evidence="4">DNA-binding transcriptional MerR regulator</fullName>
    </submittedName>
</protein>
<dbReference type="InterPro" id="IPR036724">
    <property type="entry name" value="Cobalamin-bd_sf"/>
</dbReference>
<evidence type="ECO:0000256" key="2">
    <source>
        <dbReference type="SAM" id="MobiDB-lite"/>
    </source>
</evidence>
<dbReference type="InterPro" id="IPR036594">
    <property type="entry name" value="Meth_synthase_dom"/>
</dbReference>
<dbReference type="InterPro" id="IPR000551">
    <property type="entry name" value="MerR-type_HTH_dom"/>
</dbReference>
<gene>
    <name evidence="4" type="ORF">H4W79_001002</name>
</gene>
<feature type="region of interest" description="Disordered" evidence="2">
    <location>
        <begin position="26"/>
        <end position="45"/>
    </location>
</feature>
<dbReference type="InterPro" id="IPR006158">
    <property type="entry name" value="Cobalamin-bd"/>
</dbReference>
<dbReference type="SUPFAM" id="SSF52242">
    <property type="entry name" value="Cobalamin (vitamin B12)-binding domain"/>
    <property type="match status" value="1"/>
</dbReference>
<name>A0ABR9HCM2_9ACTN</name>
<proteinExistence type="predicted"/>
<dbReference type="Pfam" id="PF02310">
    <property type="entry name" value="B12-binding"/>
    <property type="match status" value="1"/>
</dbReference>
<evidence type="ECO:0000256" key="1">
    <source>
        <dbReference type="ARBA" id="ARBA00023125"/>
    </source>
</evidence>
<keyword evidence="5" id="KW-1185">Reference proteome</keyword>
<feature type="compositionally biased region" description="Basic and acidic residues" evidence="2">
    <location>
        <begin position="92"/>
        <end position="109"/>
    </location>
</feature>
<dbReference type="SUPFAM" id="SSF46955">
    <property type="entry name" value="Putative DNA-binding domain"/>
    <property type="match status" value="1"/>
</dbReference>
<dbReference type="Proteomes" id="UP000598217">
    <property type="component" value="Unassembled WGS sequence"/>
</dbReference>
<feature type="domain" description="HTH merR-type" evidence="3">
    <location>
        <begin position="4"/>
        <end position="73"/>
    </location>
</feature>